<sequence length="221" mass="24596">MNNHNHDHNNHHNHSHDHNSVSTSVHYLARALLLAGFAFFIVYLVRTGHLDLYIAKRMQFIVKLSALGLYAVAAQQLYAAIRGWFEKKADMPSCDCNHEMPSTWGKSLLLYGWFAFPLLIGFTLPDGMLGSSMAAVKGVQFAPQSIASSSYKPAPASPAVPTNEPVATDEALSKVPEKIPALDEPRPMLRRRLWRNPRSKLRMNSWKATLNSVKNSSGKTS</sequence>
<feature type="transmembrane region" description="Helical" evidence="1">
    <location>
        <begin position="60"/>
        <end position="81"/>
    </location>
</feature>
<evidence type="ECO:0000313" key="4">
    <source>
        <dbReference type="Proteomes" id="UP000515679"/>
    </source>
</evidence>
<dbReference type="AlphaFoldDB" id="A0A7G5BVD8"/>
<accession>A0A7G5BVD8</accession>
<dbReference type="KEGG" id="cchl:FPL14_06635"/>
<keyword evidence="1" id="KW-1133">Transmembrane helix</keyword>
<reference evidence="3 4" key="1">
    <citation type="submission" date="2019-07" db="EMBL/GenBank/DDBJ databases">
        <authorList>
            <person name="Kim J.K."/>
            <person name="Cheong H.-M."/>
            <person name="Choi Y."/>
            <person name="Hwang K.J."/>
            <person name="Lee S."/>
            <person name="Choi C."/>
        </authorList>
    </citation>
    <scope>NUCLEOTIDE SEQUENCE [LARGE SCALE GENOMIC DNA]</scope>
    <source>
        <strain evidence="3 4">KS 22</strain>
    </source>
</reference>
<feature type="domain" description="DUF1980" evidence="2">
    <location>
        <begin position="30"/>
        <end position="140"/>
    </location>
</feature>
<gene>
    <name evidence="3" type="ORF">FPL14_06635</name>
</gene>
<dbReference type="Pfam" id="PF09323">
    <property type="entry name" value="DUF1980"/>
    <property type="match status" value="1"/>
</dbReference>
<dbReference type="RefSeq" id="WP_182302277.1">
    <property type="nucleotide sequence ID" value="NZ_CP041969.1"/>
</dbReference>
<protein>
    <submittedName>
        <fullName evidence="3">DUF1980 domain-containing protein</fullName>
    </submittedName>
</protein>
<keyword evidence="4" id="KW-1185">Reference proteome</keyword>
<evidence type="ECO:0000256" key="1">
    <source>
        <dbReference type="SAM" id="Phobius"/>
    </source>
</evidence>
<evidence type="ECO:0000259" key="2">
    <source>
        <dbReference type="Pfam" id="PF09323"/>
    </source>
</evidence>
<organism evidence="3 4">
    <name type="scientific">Cohnella cholangitidis</name>
    <dbReference type="NCBI Taxonomy" id="2598458"/>
    <lineage>
        <taxon>Bacteria</taxon>
        <taxon>Bacillati</taxon>
        <taxon>Bacillota</taxon>
        <taxon>Bacilli</taxon>
        <taxon>Bacillales</taxon>
        <taxon>Paenibacillaceae</taxon>
        <taxon>Cohnella</taxon>
    </lineage>
</organism>
<name>A0A7G5BVD8_9BACL</name>
<keyword evidence="1" id="KW-0472">Membrane</keyword>
<feature type="transmembrane region" description="Helical" evidence="1">
    <location>
        <begin position="108"/>
        <end position="124"/>
    </location>
</feature>
<proteinExistence type="predicted"/>
<dbReference type="InterPro" id="IPR052955">
    <property type="entry name" value="UPF0703_membrane_permease"/>
</dbReference>
<dbReference type="EMBL" id="CP041969">
    <property type="protein sequence ID" value="QMV40922.1"/>
    <property type="molecule type" value="Genomic_DNA"/>
</dbReference>
<dbReference type="PANTHER" id="PTHR40047:SF1">
    <property type="entry name" value="UPF0703 PROTEIN YCGQ"/>
    <property type="match status" value="1"/>
</dbReference>
<evidence type="ECO:0000313" key="3">
    <source>
        <dbReference type="EMBL" id="QMV40922.1"/>
    </source>
</evidence>
<dbReference type="InterPro" id="IPR048493">
    <property type="entry name" value="DUF1980_N"/>
</dbReference>
<dbReference type="Proteomes" id="UP000515679">
    <property type="component" value="Chromosome"/>
</dbReference>
<dbReference type="PANTHER" id="PTHR40047">
    <property type="entry name" value="UPF0703 PROTEIN YCGQ"/>
    <property type="match status" value="1"/>
</dbReference>
<feature type="transmembrane region" description="Helical" evidence="1">
    <location>
        <begin position="27"/>
        <end position="48"/>
    </location>
</feature>
<keyword evidence="1" id="KW-0812">Transmembrane</keyword>